<name>W1XIB8_9ZZZZ</name>
<dbReference type="EMBL" id="AZMM01015396">
    <property type="protein sequence ID" value="ETJ30083.1"/>
    <property type="molecule type" value="Genomic_DNA"/>
</dbReference>
<sequence>MLPRTPPGSAKTRAKHVVVRDPLLALIAAGKAEDAG</sequence>
<dbReference type="AlphaFoldDB" id="W1XIB8"/>
<comment type="caution">
    <text evidence="1">The sequence shown here is derived from an EMBL/GenBank/DDBJ whole genome shotgun (WGS) entry which is preliminary data.</text>
</comment>
<evidence type="ECO:0000313" key="1">
    <source>
        <dbReference type="EMBL" id="ETJ30083.1"/>
    </source>
</evidence>
<gene>
    <name evidence="1" type="ORF">Q604_UNBC15396G0001</name>
</gene>
<reference evidence="1" key="1">
    <citation type="submission" date="2013-12" db="EMBL/GenBank/DDBJ databases">
        <title>A Varibaculum cambriense genome reconstructed from a premature infant gut community with otherwise low bacterial novelty that shifts toward anaerobic metabolism during the third week of life.</title>
        <authorList>
            <person name="Brown C.T."/>
            <person name="Sharon I."/>
            <person name="Thomas B.C."/>
            <person name="Castelle C.J."/>
            <person name="Morowitz M.J."/>
            <person name="Banfield J.F."/>
        </authorList>
    </citation>
    <scope>NUCLEOTIDE SEQUENCE</scope>
</reference>
<protein>
    <submittedName>
        <fullName evidence="1">Transcriptional regulator</fullName>
    </submittedName>
</protein>
<feature type="non-terminal residue" evidence="1">
    <location>
        <position position="36"/>
    </location>
</feature>
<accession>W1XIB8</accession>
<organism evidence="1">
    <name type="scientific">human gut metagenome</name>
    <dbReference type="NCBI Taxonomy" id="408170"/>
    <lineage>
        <taxon>unclassified sequences</taxon>
        <taxon>metagenomes</taxon>
        <taxon>organismal metagenomes</taxon>
    </lineage>
</organism>
<proteinExistence type="predicted"/>